<dbReference type="Proteomes" id="UP000009168">
    <property type="component" value="Unassembled WGS sequence"/>
</dbReference>
<evidence type="ECO:0000313" key="2">
    <source>
        <dbReference type="Proteomes" id="UP000009168"/>
    </source>
</evidence>
<dbReference type="HOGENOM" id="CLU_2965951_0_0_1"/>
<evidence type="ECO:0000313" key="1">
    <source>
        <dbReference type="EMBL" id="EAR82976.1"/>
    </source>
</evidence>
<dbReference type="GeneID" id="7842175"/>
<dbReference type="InParanoid" id="Q22CF3"/>
<dbReference type="AlphaFoldDB" id="Q22CF3"/>
<keyword evidence="2" id="KW-1185">Reference proteome</keyword>
<dbReference type="RefSeq" id="XP_001030639.1">
    <property type="nucleotide sequence ID" value="XM_001030639.1"/>
</dbReference>
<reference evidence="2" key="1">
    <citation type="journal article" date="2006" name="PLoS Biol.">
        <title>Macronuclear genome sequence of the ciliate Tetrahymena thermophila, a model eukaryote.</title>
        <authorList>
            <person name="Eisen J.A."/>
            <person name="Coyne R.S."/>
            <person name="Wu M."/>
            <person name="Wu D."/>
            <person name="Thiagarajan M."/>
            <person name="Wortman J.R."/>
            <person name="Badger J.H."/>
            <person name="Ren Q."/>
            <person name="Amedeo P."/>
            <person name="Jones K.M."/>
            <person name="Tallon L.J."/>
            <person name="Delcher A.L."/>
            <person name="Salzberg S.L."/>
            <person name="Silva J.C."/>
            <person name="Haas B.J."/>
            <person name="Majoros W.H."/>
            <person name="Farzad M."/>
            <person name="Carlton J.M."/>
            <person name="Smith R.K. Jr."/>
            <person name="Garg J."/>
            <person name="Pearlman R.E."/>
            <person name="Karrer K.M."/>
            <person name="Sun L."/>
            <person name="Manning G."/>
            <person name="Elde N.C."/>
            <person name="Turkewitz A.P."/>
            <person name="Asai D.J."/>
            <person name="Wilkes D.E."/>
            <person name="Wang Y."/>
            <person name="Cai H."/>
            <person name="Collins K."/>
            <person name="Stewart B.A."/>
            <person name="Lee S.R."/>
            <person name="Wilamowska K."/>
            <person name="Weinberg Z."/>
            <person name="Ruzzo W.L."/>
            <person name="Wloga D."/>
            <person name="Gaertig J."/>
            <person name="Frankel J."/>
            <person name="Tsao C.-C."/>
            <person name="Gorovsky M.A."/>
            <person name="Keeling P.J."/>
            <person name="Waller R.F."/>
            <person name="Patron N.J."/>
            <person name="Cherry J.M."/>
            <person name="Stover N.A."/>
            <person name="Krieger C.J."/>
            <person name="del Toro C."/>
            <person name="Ryder H.F."/>
            <person name="Williamson S.C."/>
            <person name="Barbeau R.A."/>
            <person name="Hamilton E.P."/>
            <person name="Orias E."/>
        </authorList>
    </citation>
    <scope>NUCLEOTIDE SEQUENCE [LARGE SCALE GENOMIC DNA]</scope>
    <source>
        <strain evidence="2">SB210</strain>
    </source>
</reference>
<accession>Q22CF3</accession>
<name>Q22CF3_TETTS</name>
<organism evidence="1 2">
    <name type="scientific">Tetrahymena thermophila (strain SB210)</name>
    <dbReference type="NCBI Taxonomy" id="312017"/>
    <lineage>
        <taxon>Eukaryota</taxon>
        <taxon>Sar</taxon>
        <taxon>Alveolata</taxon>
        <taxon>Ciliophora</taxon>
        <taxon>Intramacronucleata</taxon>
        <taxon>Oligohymenophorea</taxon>
        <taxon>Hymenostomatida</taxon>
        <taxon>Tetrahymenina</taxon>
        <taxon>Tetrahymenidae</taxon>
        <taxon>Tetrahymena</taxon>
    </lineage>
</organism>
<sequence>MDLIIKIFLDAKLVYTVRKFKKSSLVNFRGNKKESQEKEINRKKVKTKKKKLINLFQKI</sequence>
<dbReference type="KEGG" id="tet:TTHERM_01044660"/>
<dbReference type="EMBL" id="GG662530">
    <property type="protein sequence ID" value="EAR82976.1"/>
    <property type="molecule type" value="Genomic_DNA"/>
</dbReference>
<gene>
    <name evidence="1" type="ORF">TTHERM_01044660</name>
</gene>
<proteinExistence type="predicted"/>
<protein>
    <submittedName>
        <fullName evidence="1">Uncharacterized protein</fullName>
    </submittedName>
</protein>